<dbReference type="Proteomes" id="UP000199393">
    <property type="component" value="Chromosome I"/>
</dbReference>
<proteinExistence type="predicted"/>
<dbReference type="STRING" id="307121.GA0070620_5088"/>
<keyword evidence="2" id="KW-1185">Reference proteome</keyword>
<evidence type="ECO:0000313" key="2">
    <source>
        <dbReference type="Proteomes" id="UP000199393"/>
    </source>
</evidence>
<evidence type="ECO:0000313" key="1">
    <source>
        <dbReference type="EMBL" id="SBV29513.1"/>
    </source>
</evidence>
<organism evidence="1 2">
    <name type="scientific">Micromonospora krabiensis</name>
    <dbReference type="NCBI Taxonomy" id="307121"/>
    <lineage>
        <taxon>Bacteria</taxon>
        <taxon>Bacillati</taxon>
        <taxon>Actinomycetota</taxon>
        <taxon>Actinomycetes</taxon>
        <taxon>Micromonosporales</taxon>
        <taxon>Micromonosporaceae</taxon>
        <taxon>Micromonospora</taxon>
    </lineage>
</organism>
<sequence length="114" mass="12784">MTERGTGAESGPRVVDGPVACPKWCRGCGPNDPMHRGLSATVGRERAGWISVQLLLDRFARRDLAVKLDSTRNGATQSILLDRIQLDRLIYELAYARLLMMTKGQTPEEHDEYR</sequence>
<dbReference type="AlphaFoldDB" id="A0A1C3NAE8"/>
<dbReference type="RefSeq" id="WP_231921970.1">
    <property type="nucleotide sequence ID" value="NZ_JBHRWG010000002.1"/>
</dbReference>
<name>A0A1C3NAE8_9ACTN</name>
<accession>A0A1C3NAE8</accession>
<protein>
    <submittedName>
        <fullName evidence="1">Uncharacterized protein</fullName>
    </submittedName>
</protein>
<reference evidence="2" key="1">
    <citation type="submission" date="2016-06" db="EMBL/GenBank/DDBJ databases">
        <authorList>
            <person name="Varghese N."/>
        </authorList>
    </citation>
    <scope>NUCLEOTIDE SEQUENCE [LARGE SCALE GENOMIC DNA]</scope>
    <source>
        <strain evidence="2">DSM 45344</strain>
    </source>
</reference>
<dbReference type="EMBL" id="LT598496">
    <property type="protein sequence ID" value="SBV29513.1"/>
    <property type="molecule type" value="Genomic_DNA"/>
</dbReference>
<gene>
    <name evidence="1" type="ORF">GA0070620_5088</name>
</gene>